<dbReference type="GO" id="GO:2001135">
    <property type="term" value="P:regulation of endocytic recycling"/>
    <property type="evidence" value="ECO:0007669"/>
    <property type="project" value="TreeGrafter"/>
</dbReference>
<accession>A0A7J6SCQ8</accession>
<feature type="non-terminal residue" evidence="3">
    <location>
        <position position="1"/>
    </location>
</feature>
<feature type="compositionally biased region" description="Low complexity" evidence="1">
    <location>
        <begin position="44"/>
        <end position="58"/>
    </location>
</feature>
<evidence type="ECO:0000256" key="1">
    <source>
        <dbReference type="SAM" id="MobiDB-lite"/>
    </source>
</evidence>
<feature type="compositionally biased region" description="Gly residues" evidence="1">
    <location>
        <begin position="183"/>
        <end position="193"/>
    </location>
</feature>
<feature type="region of interest" description="Disordered" evidence="1">
    <location>
        <begin position="40"/>
        <end position="65"/>
    </location>
</feature>
<organism evidence="3 4">
    <name type="scientific">Perkinsus olseni</name>
    <name type="common">Perkinsus atlanticus</name>
    <dbReference type="NCBI Taxonomy" id="32597"/>
    <lineage>
        <taxon>Eukaryota</taxon>
        <taxon>Sar</taxon>
        <taxon>Alveolata</taxon>
        <taxon>Perkinsozoa</taxon>
        <taxon>Perkinsea</taxon>
        <taxon>Perkinsida</taxon>
        <taxon>Perkinsidae</taxon>
        <taxon>Perkinsus</taxon>
    </lineage>
</organism>
<dbReference type="GO" id="GO:0045334">
    <property type="term" value="C:clathrin-coated endocytic vesicle"/>
    <property type="evidence" value="ECO:0007669"/>
    <property type="project" value="TreeGrafter"/>
</dbReference>
<dbReference type="GO" id="GO:0046856">
    <property type="term" value="P:phosphatidylinositol dephosphorylation"/>
    <property type="evidence" value="ECO:0007669"/>
    <property type="project" value="TreeGrafter"/>
</dbReference>
<dbReference type="PANTHER" id="PTHR45662">
    <property type="entry name" value="PHOSPHATIDYLINOSITIDE PHOSPHATASE SAC1"/>
    <property type="match status" value="1"/>
</dbReference>
<dbReference type="Proteomes" id="UP000574390">
    <property type="component" value="Unassembled WGS sequence"/>
</dbReference>
<evidence type="ECO:0000313" key="4">
    <source>
        <dbReference type="Proteomes" id="UP000574390"/>
    </source>
</evidence>
<feature type="region of interest" description="Disordered" evidence="1">
    <location>
        <begin position="181"/>
        <end position="200"/>
    </location>
</feature>
<evidence type="ECO:0000259" key="2">
    <source>
        <dbReference type="PROSITE" id="PS50275"/>
    </source>
</evidence>
<protein>
    <recommendedName>
        <fullName evidence="2">SAC domain-containing protein</fullName>
    </recommendedName>
</protein>
<dbReference type="PANTHER" id="PTHR45662:SF8">
    <property type="entry name" value="PHOSPHATIDYLINOSITIDE PHOSPHATASE SAC2"/>
    <property type="match status" value="1"/>
</dbReference>
<dbReference type="Pfam" id="PF02383">
    <property type="entry name" value="Syja_N"/>
    <property type="match status" value="1"/>
</dbReference>
<gene>
    <name evidence="3" type="ORF">FOZ62_006720</name>
</gene>
<reference evidence="3 4" key="1">
    <citation type="submission" date="2020-04" db="EMBL/GenBank/DDBJ databases">
        <title>Perkinsus olseni comparative genomics.</title>
        <authorList>
            <person name="Bogema D.R."/>
        </authorList>
    </citation>
    <scope>NUCLEOTIDE SEQUENCE [LARGE SCALE GENOMIC DNA]</scope>
    <source>
        <strain evidence="3">ATCC PRA-205</strain>
    </source>
</reference>
<evidence type="ECO:0000313" key="3">
    <source>
        <dbReference type="EMBL" id="KAF4730342.1"/>
    </source>
</evidence>
<sequence length="369" mass="40073">ELCFSSSNHIDVAIRSLIIIMLTPEEDDDWVYQRGLPSTRIEASSTTPPSPSRSSTSPPSLPSSKRRYEANLNYRITFCENKIVIRHGGNLDVALVLPRDKIGVGKEMVVSQINSDEYGAILQEITACAVLGTMVVNNNTAFLVLVSDAIPVSKLPGGHVVMEVTKVSCIPYNPRLSDSSAAAGGGGSGGGGDASSSSSSSSSSTAFALVERVEKLFGSGGYYYCRSYDITHGQQWHAQQQEEGSYHHHDTVWLSGDSLFCWNRHMSQNMLGKDALIPNDSLSLDTWCTVLMQGYISPPTALSDYLDAILIGRRSCQRAGTRYNNRGLDDLGNVANFVESELLLCTRDVVLASHTQIRGSVPAFWSQNP</sequence>
<dbReference type="PROSITE" id="PS50275">
    <property type="entry name" value="SAC"/>
    <property type="match status" value="1"/>
</dbReference>
<dbReference type="EMBL" id="JABANM010015871">
    <property type="protein sequence ID" value="KAF4730342.1"/>
    <property type="molecule type" value="Genomic_DNA"/>
</dbReference>
<name>A0A7J6SCQ8_PEROL</name>
<feature type="domain" description="SAC" evidence="2">
    <location>
        <begin position="213"/>
        <end position="369"/>
    </location>
</feature>
<feature type="non-terminal residue" evidence="3">
    <location>
        <position position="369"/>
    </location>
</feature>
<dbReference type="InterPro" id="IPR002013">
    <property type="entry name" value="SAC_dom"/>
</dbReference>
<dbReference type="AlphaFoldDB" id="A0A7J6SCQ8"/>
<proteinExistence type="predicted"/>
<dbReference type="GO" id="GO:0043812">
    <property type="term" value="F:phosphatidylinositol-4-phosphate phosphatase activity"/>
    <property type="evidence" value="ECO:0007669"/>
    <property type="project" value="TreeGrafter"/>
</dbReference>
<dbReference type="GO" id="GO:0005769">
    <property type="term" value="C:early endosome"/>
    <property type="evidence" value="ECO:0007669"/>
    <property type="project" value="TreeGrafter"/>
</dbReference>
<comment type="caution">
    <text evidence="3">The sequence shown here is derived from an EMBL/GenBank/DDBJ whole genome shotgun (WGS) entry which is preliminary data.</text>
</comment>